<sequence length="292" mass="34398">MSIFITYFTPTYNRGYILSQLYQSLCIQSDKDFEWIIVDDGSTDNTKDLVNDWILENRIKIKYFYQTNSGKSQAHNLGVTKANGKLFSCIDSDDYIIPETTENIRSQWERVSNDVIGLVYSKGTDSRESITKWGPKNQMLTLKEAYEIGLSGDTMLIYATDKIRKYSFPKLRNEKFVPESYLYDLLDDEGKMYFSSEILYICNYLDDGYTKSMRKLIYDNPNGYLLFITNRLKKNISLKHRFQNSIRYVAIKKILNSNKIIVDSVYPIHTLLAYPFGLYFYFKNYAKYRKRK</sequence>
<dbReference type="Proteomes" id="UP001180515">
    <property type="component" value="Unassembled WGS sequence"/>
</dbReference>
<name>A0AAE4HZP3_9STRE</name>
<dbReference type="PANTHER" id="PTHR22916:SF3">
    <property type="entry name" value="UDP-GLCNAC:BETAGAL BETA-1,3-N-ACETYLGLUCOSAMINYLTRANSFERASE-LIKE PROTEIN 1"/>
    <property type="match status" value="1"/>
</dbReference>
<evidence type="ECO:0000313" key="4">
    <source>
        <dbReference type="Proteomes" id="UP001180515"/>
    </source>
</evidence>
<keyword evidence="1" id="KW-1133">Transmembrane helix</keyword>
<gene>
    <name evidence="3" type="ORF">P7G31_09595</name>
</gene>
<protein>
    <submittedName>
        <fullName evidence="3">Glycosyltransferase family 2 protein</fullName>
    </submittedName>
</protein>
<dbReference type="PANTHER" id="PTHR22916">
    <property type="entry name" value="GLYCOSYLTRANSFERASE"/>
    <property type="match status" value="1"/>
</dbReference>
<dbReference type="CDD" id="cd00761">
    <property type="entry name" value="Glyco_tranf_GTA_type"/>
    <property type="match status" value="1"/>
</dbReference>
<dbReference type="GO" id="GO:0016758">
    <property type="term" value="F:hexosyltransferase activity"/>
    <property type="evidence" value="ECO:0007669"/>
    <property type="project" value="UniProtKB-ARBA"/>
</dbReference>
<comment type="caution">
    <text evidence="3">The sequence shown here is derived from an EMBL/GenBank/DDBJ whole genome shotgun (WGS) entry which is preliminary data.</text>
</comment>
<dbReference type="Gene3D" id="3.90.550.10">
    <property type="entry name" value="Spore Coat Polysaccharide Biosynthesis Protein SpsA, Chain A"/>
    <property type="match status" value="1"/>
</dbReference>
<accession>A0AAE4HZP3</accession>
<evidence type="ECO:0000313" key="3">
    <source>
        <dbReference type="EMBL" id="MDT2732475.1"/>
    </source>
</evidence>
<dbReference type="RefSeq" id="WP_311982276.1">
    <property type="nucleotide sequence ID" value="NZ_JARQAG010000018.1"/>
</dbReference>
<keyword evidence="1" id="KW-0472">Membrane</keyword>
<evidence type="ECO:0000259" key="2">
    <source>
        <dbReference type="Pfam" id="PF00535"/>
    </source>
</evidence>
<keyword evidence="1" id="KW-0812">Transmembrane</keyword>
<organism evidence="3 4">
    <name type="scientific">Streptococcus parauberis</name>
    <dbReference type="NCBI Taxonomy" id="1348"/>
    <lineage>
        <taxon>Bacteria</taxon>
        <taxon>Bacillati</taxon>
        <taxon>Bacillota</taxon>
        <taxon>Bacilli</taxon>
        <taxon>Lactobacillales</taxon>
        <taxon>Streptococcaceae</taxon>
        <taxon>Streptococcus</taxon>
    </lineage>
</organism>
<dbReference type="InterPro" id="IPR001173">
    <property type="entry name" value="Glyco_trans_2-like"/>
</dbReference>
<dbReference type="AlphaFoldDB" id="A0AAE4HZP3"/>
<dbReference type="Pfam" id="PF00535">
    <property type="entry name" value="Glycos_transf_2"/>
    <property type="match status" value="1"/>
</dbReference>
<dbReference type="EMBL" id="JARQAG010000018">
    <property type="protein sequence ID" value="MDT2732475.1"/>
    <property type="molecule type" value="Genomic_DNA"/>
</dbReference>
<feature type="transmembrane region" description="Helical" evidence="1">
    <location>
        <begin position="264"/>
        <end position="282"/>
    </location>
</feature>
<reference evidence="3" key="1">
    <citation type="submission" date="2023-03" db="EMBL/GenBank/DDBJ databases">
        <authorList>
            <person name="Shen W."/>
            <person name="Cai J."/>
        </authorList>
    </citation>
    <scope>NUCLEOTIDE SEQUENCE</scope>
    <source>
        <strain evidence="3">P82-2</strain>
    </source>
</reference>
<proteinExistence type="predicted"/>
<dbReference type="SUPFAM" id="SSF53448">
    <property type="entry name" value="Nucleotide-diphospho-sugar transferases"/>
    <property type="match status" value="1"/>
</dbReference>
<feature type="domain" description="Glycosyltransferase 2-like" evidence="2">
    <location>
        <begin position="9"/>
        <end position="146"/>
    </location>
</feature>
<evidence type="ECO:0000256" key="1">
    <source>
        <dbReference type="SAM" id="Phobius"/>
    </source>
</evidence>
<dbReference type="InterPro" id="IPR029044">
    <property type="entry name" value="Nucleotide-diphossugar_trans"/>
</dbReference>